<dbReference type="InterPro" id="IPR029480">
    <property type="entry name" value="Transpos_assoc"/>
</dbReference>
<evidence type="ECO:0000259" key="2">
    <source>
        <dbReference type="Pfam" id="PF13963"/>
    </source>
</evidence>
<dbReference type="Pfam" id="PF13963">
    <property type="entry name" value="Transpos_assoc"/>
    <property type="match status" value="1"/>
</dbReference>
<feature type="non-terminal residue" evidence="3">
    <location>
        <position position="1"/>
    </location>
</feature>
<name>A0A5J9WDZ3_9POAL</name>
<feature type="region of interest" description="Disordered" evidence="1">
    <location>
        <begin position="287"/>
        <end position="352"/>
    </location>
</feature>
<comment type="caution">
    <text evidence="3">The sequence shown here is derived from an EMBL/GenBank/DDBJ whole genome shotgun (WGS) entry which is preliminary data.</text>
</comment>
<reference evidence="3 4" key="1">
    <citation type="journal article" date="2019" name="Sci. Rep.">
        <title>A high-quality genome of Eragrostis curvula grass provides insights into Poaceae evolution and supports new strategies to enhance forage quality.</title>
        <authorList>
            <person name="Carballo J."/>
            <person name="Santos B.A.C.M."/>
            <person name="Zappacosta D."/>
            <person name="Garbus I."/>
            <person name="Selva J.P."/>
            <person name="Gallo C.A."/>
            <person name="Diaz A."/>
            <person name="Albertini E."/>
            <person name="Caccamo M."/>
            <person name="Echenique V."/>
        </authorList>
    </citation>
    <scope>NUCLEOTIDE SEQUENCE [LARGE SCALE GENOMIC DNA]</scope>
    <source>
        <strain evidence="4">cv. Victoria</strain>
        <tissue evidence="3">Leaf</tissue>
    </source>
</reference>
<accession>A0A5J9WDZ3</accession>
<dbReference type="Gramene" id="TVU46539">
    <property type="protein sequence ID" value="TVU46539"/>
    <property type="gene ID" value="EJB05_06080"/>
</dbReference>
<protein>
    <recommendedName>
        <fullName evidence="2">Transposase-associated domain-containing protein</fullName>
    </recommendedName>
</protein>
<organism evidence="3 4">
    <name type="scientific">Eragrostis curvula</name>
    <name type="common">weeping love grass</name>
    <dbReference type="NCBI Taxonomy" id="38414"/>
    <lineage>
        <taxon>Eukaryota</taxon>
        <taxon>Viridiplantae</taxon>
        <taxon>Streptophyta</taxon>
        <taxon>Embryophyta</taxon>
        <taxon>Tracheophyta</taxon>
        <taxon>Spermatophyta</taxon>
        <taxon>Magnoliopsida</taxon>
        <taxon>Liliopsida</taxon>
        <taxon>Poales</taxon>
        <taxon>Poaceae</taxon>
        <taxon>PACMAD clade</taxon>
        <taxon>Chloridoideae</taxon>
        <taxon>Eragrostideae</taxon>
        <taxon>Eragrostidinae</taxon>
        <taxon>Eragrostis</taxon>
    </lineage>
</organism>
<dbReference type="OrthoDB" id="674348at2759"/>
<feature type="compositionally biased region" description="Polar residues" evidence="1">
    <location>
        <begin position="290"/>
        <end position="301"/>
    </location>
</feature>
<keyword evidence="4" id="KW-1185">Reference proteome</keyword>
<feature type="region of interest" description="Disordered" evidence="1">
    <location>
        <begin position="1"/>
        <end position="73"/>
    </location>
</feature>
<feature type="region of interest" description="Disordered" evidence="1">
    <location>
        <begin position="98"/>
        <end position="130"/>
    </location>
</feature>
<proteinExistence type="predicted"/>
<sequence>MANSRWWGLQIRPSAREEFPPPARTLQDSIPLNPVPPQSERGSPNPSSCSPAPHPSPLRSRRRDSSSSSTSMHATAMQAIGSTGHGYLLLSGVCPGREELRRPSSPARVPSLSRPPHQQGAGLQSWPSSPPAKAACPSSCVVRPRSGFPQLATPMAAPLSAARKKMDRSWIRGVTKFSKPHVDGVREFMRFVSERFDKNEQILCPCCKCLNHIRKHQRDVEDHLYIHGMACTYDTWIYHGESLDAGINENVGHLDALSRRQASGSLYESGNAEDIKQGIVDKAMQGSEKVPSNTLTRNVTMPSGGKVSKRVVALEEEDQPARMTRQRTGELASTEEDHHERTTIPQEGSAEDATVAYNCQPNAMAHGRNRGRRGKDLDRITQGLGAKFPVHIAEGKKYLCKLQSSHLRAG</sequence>
<dbReference type="EMBL" id="RWGY01000004">
    <property type="protein sequence ID" value="TVU46539.1"/>
    <property type="molecule type" value="Genomic_DNA"/>
</dbReference>
<evidence type="ECO:0000313" key="4">
    <source>
        <dbReference type="Proteomes" id="UP000324897"/>
    </source>
</evidence>
<dbReference type="Proteomes" id="UP000324897">
    <property type="component" value="Chromosome 5"/>
</dbReference>
<evidence type="ECO:0000313" key="3">
    <source>
        <dbReference type="EMBL" id="TVU46539.1"/>
    </source>
</evidence>
<gene>
    <name evidence="3" type="ORF">EJB05_06080</name>
</gene>
<feature type="domain" description="Transposase-associated" evidence="2">
    <location>
        <begin position="168"/>
        <end position="241"/>
    </location>
</feature>
<evidence type="ECO:0000256" key="1">
    <source>
        <dbReference type="SAM" id="MobiDB-lite"/>
    </source>
</evidence>
<dbReference type="AlphaFoldDB" id="A0A5J9WDZ3"/>